<keyword evidence="2" id="KW-1185">Reference proteome</keyword>
<accession>A0ACC5R3S2</accession>
<sequence length="241" mass="27004">MLADGDLKRWLHRELPQTDKLLLILAVIDSACQINDMRKRAFEAGFALPKHWNPSKTLGRAKGLAIRTPKGWEITDAGKEHLRNLGVSSLSVAAVHVAVNLRSHLSKIKNPNTRAFVEEAIKCYELELHRSAIVMSWIAAVDILYNTVLAKFAPAFNKEARRVDARWKDAMSIDDFGRMKEADFLDRLAAISAIGKNVKAELKNCLDRRNGCGHPNSLKIGPNTVAHHLEILILNVFEPFQ</sequence>
<protein>
    <submittedName>
        <fullName evidence="1">Uncharacterized protein</fullName>
    </submittedName>
</protein>
<evidence type="ECO:0000313" key="2">
    <source>
        <dbReference type="Proteomes" id="UP000616151"/>
    </source>
</evidence>
<organism evidence="1 2">
    <name type="scientific">Taklimakanibacter albus</name>
    <dbReference type="NCBI Taxonomy" id="2800327"/>
    <lineage>
        <taxon>Bacteria</taxon>
        <taxon>Pseudomonadati</taxon>
        <taxon>Pseudomonadota</taxon>
        <taxon>Alphaproteobacteria</taxon>
        <taxon>Hyphomicrobiales</taxon>
        <taxon>Aestuariivirgaceae</taxon>
        <taxon>Taklimakanibacter</taxon>
    </lineage>
</organism>
<reference evidence="1" key="1">
    <citation type="submission" date="2021-01" db="EMBL/GenBank/DDBJ databases">
        <authorList>
            <person name="Sun Q."/>
        </authorList>
    </citation>
    <scope>NUCLEOTIDE SEQUENCE</scope>
    <source>
        <strain evidence="1">YIM B02566</strain>
    </source>
</reference>
<gene>
    <name evidence="1" type="ORF">JHL16_13190</name>
</gene>
<proteinExistence type="predicted"/>
<evidence type="ECO:0000313" key="1">
    <source>
        <dbReference type="EMBL" id="MBK1867304.1"/>
    </source>
</evidence>
<dbReference type="EMBL" id="JAENHL010000007">
    <property type="protein sequence ID" value="MBK1867304.1"/>
    <property type="molecule type" value="Genomic_DNA"/>
</dbReference>
<name>A0ACC5R3S2_9HYPH</name>
<comment type="caution">
    <text evidence="1">The sequence shown here is derived from an EMBL/GenBank/DDBJ whole genome shotgun (WGS) entry which is preliminary data.</text>
</comment>
<dbReference type="Proteomes" id="UP000616151">
    <property type="component" value="Unassembled WGS sequence"/>
</dbReference>